<dbReference type="InterPro" id="IPR015422">
    <property type="entry name" value="PyrdxlP-dep_Trfase_small"/>
</dbReference>
<evidence type="ECO:0000256" key="2">
    <source>
        <dbReference type="ARBA" id="ARBA00011738"/>
    </source>
</evidence>
<dbReference type="eggNOG" id="COG1448">
    <property type="taxonomic scope" value="Bacteria"/>
</dbReference>
<gene>
    <name evidence="8" type="ORF">HMPREF9439_01569</name>
</gene>
<comment type="caution">
    <text evidence="8">The sequence shown here is derived from an EMBL/GenBank/DDBJ whole genome shotgun (WGS) entry which is preliminary data.</text>
</comment>
<keyword evidence="6" id="KW-0175">Coiled coil</keyword>
<dbReference type="GO" id="GO:0030170">
    <property type="term" value="F:pyridoxal phosphate binding"/>
    <property type="evidence" value="ECO:0007669"/>
    <property type="project" value="InterPro"/>
</dbReference>
<sequence>MKQWHEDLGEMRERIKEMRKDLASELKALGAKKDFDFVTQQKGMFSFSGLNPEQVQRLKDEFGVYIVKSGRMCVASLNKDNVKYTAEAIKEVL</sequence>
<dbReference type="AlphaFoldDB" id="F3QKV6"/>
<dbReference type="InterPro" id="IPR004839">
    <property type="entry name" value="Aminotransferase_I/II_large"/>
</dbReference>
<dbReference type="Pfam" id="PF00155">
    <property type="entry name" value="Aminotran_1_2"/>
    <property type="match status" value="1"/>
</dbReference>
<evidence type="ECO:0000259" key="7">
    <source>
        <dbReference type="Pfam" id="PF00155"/>
    </source>
</evidence>
<reference evidence="8 9" key="1">
    <citation type="submission" date="2011-02" db="EMBL/GenBank/DDBJ databases">
        <authorList>
            <person name="Weinstock G."/>
            <person name="Sodergren E."/>
            <person name="Clifton S."/>
            <person name="Fulton L."/>
            <person name="Fulton B."/>
            <person name="Courtney L."/>
            <person name="Fronick C."/>
            <person name="Harrison M."/>
            <person name="Strong C."/>
            <person name="Farmer C."/>
            <person name="Delahaunty K."/>
            <person name="Markovic C."/>
            <person name="Hall O."/>
            <person name="Minx P."/>
            <person name="Tomlinson C."/>
            <person name="Mitreva M."/>
            <person name="Hou S."/>
            <person name="Chen J."/>
            <person name="Wollam A."/>
            <person name="Pepin K.H."/>
            <person name="Johnson M."/>
            <person name="Bhonagiri V."/>
            <person name="Zhang X."/>
            <person name="Suruliraj S."/>
            <person name="Warren W."/>
            <person name="Chinwalla A."/>
            <person name="Mardis E.R."/>
            <person name="Wilson R.K."/>
        </authorList>
    </citation>
    <scope>NUCLEOTIDE SEQUENCE [LARGE SCALE GENOMIC DNA]</scope>
    <source>
        <strain evidence="8 9">YIT 11859</strain>
    </source>
</reference>
<comment type="subunit">
    <text evidence="2">Homodimer.</text>
</comment>
<keyword evidence="3" id="KW-0032">Aminotransferase</keyword>
<evidence type="ECO:0000256" key="4">
    <source>
        <dbReference type="ARBA" id="ARBA00022679"/>
    </source>
</evidence>
<feature type="domain" description="Aminotransferase class I/classII large" evidence="7">
    <location>
        <begin position="6"/>
        <end position="89"/>
    </location>
</feature>
<dbReference type="InterPro" id="IPR000796">
    <property type="entry name" value="Asp_trans"/>
</dbReference>
<keyword evidence="4" id="KW-0808">Transferase</keyword>
<evidence type="ECO:0000256" key="6">
    <source>
        <dbReference type="SAM" id="Coils"/>
    </source>
</evidence>
<dbReference type="SUPFAM" id="SSF53383">
    <property type="entry name" value="PLP-dependent transferases"/>
    <property type="match status" value="1"/>
</dbReference>
<dbReference type="PANTHER" id="PTHR11879">
    <property type="entry name" value="ASPARTATE AMINOTRANSFERASE"/>
    <property type="match status" value="1"/>
</dbReference>
<evidence type="ECO:0000313" key="9">
    <source>
        <dbReference type="Proteomes" id="UP000005156"/>
    </source>
</evidence>
<dbReference type="HOGENOM" id="CLU_032440_5_1_4"/>
<dbReference type="GO" id="GO:0006520">
    <property type="term" value="P:amino acid metabolic process"/>
    <property type="evidence" value="ECO:0007669"/>
    <property type="project" value="InterPro"/>
</dbReference>
<dbReference type="GO" id="GO:0042802">
    <property type="term" value="F:identical protein binding"/>
    <property type="evidence" value="ECO:0007669"/>
    <property type="project" value="TreeGrafter"/>
</dbReference>
<protein>
    <recommendedName>
        <fullName evidence="7">Aminotransferase class I/classII large domain-containing protein</fullName>
    </recommendedName>
</protein>
<dbReference type="Gene3D" id="3.90.1150.10">
    <property type="entry name" value="Aspartate Aminotransferase, domain 1"/>
    <property type="match status" value="1"/>
</dbReference>
<dbReference type="Proteomes" id="UP000005156">
    <property type="component" value="Unassembled WGS sequence"/>
</dbReference>
<evidence type="ECO:0000256" key="3">
    <source>
        <dbReference type="ARBA" id="ARBA00022576"/>
    </source>
</evidence>
<evidence type="ECO:0000313" key="8">
    <source>
        <dbReference type="EMBL" id="EGG54065.1"/>
    </source>
</evidence>
<organism evidence="8 9">
    <name type="scientific">Parasutterella excrementihominis YIT 11859</name>
    <dbReference type="NCBI Taxonomy" id="762966"/>
    <lineage>
        <taxon>Bacteria</taxon>
        <taxon>Pseudomonadati</taxon>
        <taxon>Pseudomonadota</taxon>
        <taxon>Betaproteobacteria</taxon>
        <taxon>Burkholderiales</taxon>
        <taxon>Sutterellaceae</taxon>
        <taxon>Parasutterella</taxon>
    </lineage>
</organism>
<feature type="coiled-coil region" evidence="6">
    <location>
        <begin position="1"/>
        <end position="32"/>
    </location>
</feature>
<comment type="cofactor">
    <cofactor evidence="1">
        <name>pyridoxal 5'-phosphate</name>
        <dbReference type="ChEBI" id="CHEBI:597326"/>
    </cofactor>
</comment>
<keyword evidence="9" id="KW-1185">Reference proteome</keyword>
<accession>F3QKV6</accession>
<dbReference type="EMBL" id="AFBP01000047">
    <property type="protein sequence ID" value="EGG54065.1"/>
    <property type="molecule type" value="Genomic_DNA"/>
</dbReference>
<dbReference type="PANTHER" id="PTHR11879:SF22">
    <property type="entry name" value="ASPARTATE AMINOTRANSFERASE, MITOCHONDRIAL"/>
    <property type="match status" value="1"/>
</dbReference>
<keyword evidence="5" id="KW-0663">Pyridoxal phosphate</keyword>
<evidence type="ECO:0000256" key="5">
    <source>
        <dbReference type="ARBA" id="ARBA00022898"/>
    </source>
</evidence>
<proteinExistence type="predicted"/>
<dbReference type="InterPro" id="IPR015424">
    <property type="entry name" value="PyrdxlP-dep_Trfase"/>
</dbReference>
<dbReference type="GO" id="GO:0008483">
    <property type="term" value="F:transaminase activity"/>
    <property type="evidence" value="ECO:0007669"/>
    <property type="project" value="UniProtKB-KW"/>
</dbReference>
<evidence type="ECO:0000256" key="1">
    <source>
        <dbReference type="ARBA" id="ARBA00001933"/>
    </source>
</evidence>
<name>F3QKV6_9BURK</name>